<keyword evidence="3" id="KW-1185">Reference proteome</keyword>
<sequence>MSTTSMDEILCGRDKSVFALCVITNILAVEALVVGKKGGVVGFLILLGANDYLEPYTSAELVKVLRRTRCQRAVYATVKLSVNPLIRLLDKQLYLLYRRRTDIGLLSAKRRLTRSPNWSSSQRRSGRNSGGSRLSVNHETGQMQHPRTVLPRAILLNQVTVSFNLWPIRSRSETLKPGFFRSEDLVLEVKEKINEGVGMTVKWTELLTFITGLNCEELLKQISSQSWAFWFSSLKGSDLSSQEQPSVSKRKDKKAEVGVVTTLPVTIDKESGLVGSVGKVLSESVTCPTPNPPPQTVQWKSLPVVCMFKAFKSVKSSSFTLAQDDSTLHQLLLSSSTSILTFTISNSTFPSSSSFSQQSFNTST</sequence>
<dbReference type="EMBL" id="APAU02000033">
    <property type="protein sequence ID" value="EUB60203.1"/>
    <property type="molecule type" value="Genomic_DNA"/>
</dbReference>
<accession>W6UGT7</accession>
<proteinExistence type="predicted"/>
<dbReference type="AlphaFoldDB" id="W6UGT7"/>
<feature type="region of interest" description="Disordered" evidence="1">
    <location>
        <begin position="116"/>
        <end position="144"/>
    </location>
</feature>
<protein>
    <submittedName>
        <fullName evidence="2">Uncharacterized protein</fullName>
    </submittedName>
</protein>
<reference evidence="2 3" key="1">
    <citation type="journal article" date="2013" name="Nat. Genet.">
        <title>The genome of the hydatid tapeworm Echinococcus granulosus.</title>
        <authorList>
            <person name="Zheng H."/>
            <person name="Zhang W."/>
            <person name="Zhang L."/>
            <person name="Zhang Z."/>
            <person name="Li J."/>
            <person name="Lu G."/>
            <person name="Zhu Y."/>
            <person name="Wang Y."/>
            <person name="Huang Y."/>
            <person name="Liu J."/>
            <person name="Kang H."/>
            <person name="Chen J."/>
            <person name="Wang L."/>
            <person name="Chen A."/>
            <person name="Yu S."/>
            <person name="Gao Z."/>
            <person name="Jin L."/>
            <person name="Gu W."/>
            <person name="Wang Z."/>
            <person name="Zhao L."/>
            <person name="Shi B."/>
            <person name="Wen H."/>
            <person name="Lin R."/>
            <person name="Jones M.K."/>
            <person name="Brejova B."/>
            <person name="Vinar T."/>
            <person name="Zhao G."/>
            <person name="McManus D.P."/>
            <person name="Chen Z."/>
            <person name="Zhou Y."/>
            <person name="Wang S."/>
        </authorList>
    </citation>
    <scope>NUCLEOTIDE SEQUENCE [LARGE SCALE GENOMIC DNA]</scope>
</reference>
<evidence type="ECO:0000256" key="1">
    <source>
        <dbReference type="SAM" id="MobiDB-lite"/>
    </source>
</evidence>
<evidence type="ECO:0000313" key="3">
    <source>
        <dbReference type="Proteomes" id="UP000019149"/>
    </source>
</evidence>
<name>W6UGT7_ECHGR</name>
<dbReference type="RefSeq" id="XP_024351399.1">
    <property type="nucleotide sequence ID" value="XM_024494162.1"/>
</dbReference>
<comment type="caution">
    <text evidence="2">The sequence shown here is derived from an EMBL/GenBank/DDBJ whole genome shotgun (WGS) entry which is preliminary data.</text>
</comment>
<evidence type="ECO:0000313" key="2">
    <source>
        <dbReference type="EMBL" id="EUB60203.1"/>
    </source>
</evidence>
<dbReference type="KEGG" id="egl:EGR_04913"/>
<dbReference type="CTD" id="36340628"/>
<dbReference type="GeneID" id="36340628"/>
<dbReference type="Proteomes" id="UP000019149">
    <property type="component" value="Unassembled WGS sequence"/>
</dbReference>
<organism evidence="2 3">
    <name type="scientific">Echinococcus granulosus</name>
    <name type="common">Hydatid tapeworm</name>
    <dbReference type="NCBI Taxonomy" id="6210"/>
    <lineage>
        <taxon>Eukaryota</taxon>
        <taxon>Metazoa</taxon>
        <taxon>Spiralia</taxon>
        <taxon>Lophotrochozoa</taxon>
        <taxon>Platyhelminthes</taxon>
        <taxon>Cestoda</taxon>
        <taxon>Eucestoda</taxon>
        <taxon>Cyclophyllidea</taxon>
        <taxon>Taeniidae</taxon>
        <taxon>Echinococcus</taxon>
        <taxon>Echinococcus granulosus group</taxon>
    </lineage>
</organism>
<gene>
    <name evidence="2" type="ORF">EGR_04913</name>
</gene>